<accession>A0ABR9UJM3</accession>
<dbReference type="EMBL" id="JADEWU010000114">
    <property type="protein sequence ID" value="MBE9146652.1"/>
    <property type="molecule type" value="Genomic_DNA"/>
</dbReference>
<name>A0ABR9UJM3_9CYAN</name>
<dbReference type="Pfam" id="PF08852">
    <property type="entry name" value="DUF1822"/>
    <property type="match status" value="1"/>
</dbReference>
<dbReference type="RefSeq" id="WP_193871962.1">
    <property type="nucleotide sequence ID" value="NZ_JADEWU010000114.1"/>
</dbReference>
<gene>
    <name evidence="1" type="ORF">IQ236_26005</name>
</gene>
<protein>
    <submittedName>
        <fullName evidence="1">DUF1822 family protein</fullName>
    </submittedName>
</protein>
<dbReference type="Proteomes" id="UP000640725">
    <property type="component" value="Unassembled WGS sequence"/>
</dbReference>
<organism evidence="1 2">
    <name type="scientific">Planktothrix mougeotii LEGE 06226</name>
    <dbReference type="NCBI Taxonomy" id="1828728"/>
    <lineage>
        <taxon>Bacteria</taxon>
        <taxon>Bacillati</taxon>
        <taxon>Cyanobacteriota</taxon>
        <taxon>Cyanophyceae</taxon>
        <taxon>Oscillatoriophycideae</taxon>
        <taxon>Oscillatoriales</taxon>
        <taxon>Microcoleaceae</taxon>
        <taxon>Planktothrix</taxon>
    </lineage>
</organism>
<evidence type="ECO:0000313" key="2">
    <source>
        <dbReference type="Proteomes" id="UP000640725"/>
    </source>
</evidence>
<reference evidence="1 2" key="1">
    <citation type="submission" date="2020-10" db="EMBL/GenBank/DDBJ databases">
        <authorList>
            <person name="Castelo-Branco R."/>
            <person name="Eusebio N."/>
            <person name="Adriana R."/>
            <person name="Vieira A."/>
            <person name="Brugerolle De Fraissinette N."/>
            <person name="Rezende De Castro R."/>
            <person name="Schneider M.P."/>
            <person name="Vasconcelos V."/>
            <person name="Leao P.N."/>
        </authorList>
    </citation>
    <scope>NUCLEOTIDE SEQUENCE [LARGE SCALE GENOMIC DNA]</scope>
    <source>
        <strain evidence="1 2">LEGE 06226</strain>
    </source>
</reference>
<evidence type="ECO:0000313" key="1">
    <source>
        <dbReference type="EMBL" id="MBE9146652.1"/>
    </source>
</evidence>
<proteinExistence type="predicted"/>
<keyword evidence="2" id="KW-1185">Reference proteome</keyword>
<dbReference type="InterPro" id="IPR014951">
    <property type="entry name" value="DUF1822"/>
</dbReference>
<comment type="caution">
    <text evidence="1">The sequence shown here is derived from an EMBL/GenBank/DDBJ whole genome shotgun (WGS) entry which is preliminary data.</text>
</comment>
<sequence length="410" mass="47121">MTYTNRSMFTVPLTSKAYKLAKSFQSQYENPTKAQQVYLNTLAVYAVETYCECLGIETDIENSDSLNPVMQPLMNIADLEIEGIGKIECRPVLPEDKFCYIPVDTWENRIGYIVVEIDESSREATLLGFYPPVNALEMIEYISLDSFLPLEALIDHINRIESALDFIKSDDPVVETVKTRLTERPLTAIITEFERIYRTFSKEKRPYAGGEFLASCVPAQGEMGWRGGNREEEFSNDKWQELAEELLNKLDKIWSEFIRLTDWLQPNQIQLNGDFVALESFLENLTENLFFRYATAPRSRRAETEDILESISGIRPFQLAEYPLALVLAYQVETEEQRTIIARLYSNGEDSYLPPDLKLTVLEDTEVVFLEATSRSADNWIQLQFHGEPGEHFSIKIELGDISIIENFMI</sequence>